<evidence type="ECO:0000259" key="5">
    <source>
        <dbReference type="PROSITE" id="PS51755"/>
    </source>
</evidence>
<dbReference type="InterPro" id="IPR036388">
    <property type="entry name" value="WH-like_DNA-bd_sf"/>
</dbReference>
<keyword evidence="2 4" id="KW-0238">DNA-binding</keyword>
<evidence type="ECO:0000313" key="7">
    <source>
        <dbReference type="Proteomes" id="UP000435177"/>
    </source>
</evidence>
<keyword evidence="3" id="KW-0804">Transcription</keyword>
<dbReference type="Gene3D" id="1.10.10.10">
    <property type="entry name" value="Winged helix-like DNA-binding domain superfamily/Winged helix DNA-binding domain"/>
    <property type="match status" value="1"/>
</dbReference>
<organism evidence="6 7">
    <name type="scientific">Paenibacillus campinasensis</name>
    <dbReference type="NCBI Taxonomy" id="66347"/>
    <lineage>
        <taxon>Bacteria</taxon>
        <taxon>Bacillati</taxon>
        <taxon>Bacillota</taxon>
        <taxon>Bacilli</taxon>
        <taxon>Bacillales</taxon>
        <taxon>Paenibacillaceae</taxon>
        <taxon>Paenibacillus</taxon>
    </lineage>
</organism>
<evidence type="ECO:0000256" key="4">
    <source>
        <dbReference type="PROSITE-ProRule" id="PRU01091"/>
    </source>
</evidence>
<dbReference type="PROSITE" id="PS51755">
    <property type="entry name" value="OMPR_PHOB"/>
    <property type="match status" value="1"/>
</dbReference>
<accession>A0ABW9SXS4</accession>
<evidence type="ECO:0000256" key="3">
    <source>
        <dbReference type="ARBA" id="ARBA00023163"/>
    </source>
</evidence>
<protein>
    <recommendedName>
        <fullName evidence="5">OmpR/PhoB-type domain-containing protein</fullName>
    </recommendedName>
</protein>
<dbReference type="SMART" id="SM00862">
    <property type="entry name" value="Trans_reg_C"/>
    <property type="match status" value="1"/>
</dbReference>
<gene>
    <name evidence="6" type="ORF">GNP94_07305</name>
</gene>
<feature type="domain" description="OmpR/PhoB-type" evidence="5">
    <location>
        <begin position="1"/>
        <end position="93"/>
    </location>
</feature>
<proteinExistence type="predicted"/>
<dbReference type="InterPro" id="IPR016032">
    <property type="entry name" value="Sig_transdc_resp-reg_C-effctor"/>
</dbReference>
<dbReference type="CDD" id="cd00383">
    <property type="entry name" value="trans_reg_C"/>
    <property type="match status" value="1"/>
</dbReference>
<dbReference type="SUPFAM" id="SSF46894">
    <property type="entry name" value="C-terminal effector domain of the bipartite response regulators"/>
    <property type="match status" value="1"/>
</dbReference>
<evidence type="ECO:0000313" key="6">
    <source>
        <dbReference type="EMBL" id="MUG65815.1"/>
    </source>
</evidence>
<feature type="DNA-binding region" description="OmpR/PhoB-type" evidence="4">
    <location>
        <begin position="1"/>
        <end position="93"/>
    </location>
</feature>
<evidence type="ECO:0000256" key="1">
    <source>
        <dbReference type="ARBA" id="ARBA00023015"/>
    </source>
</evidence>
<evidence type="ECO:0000256" key="2">
    <source>
        <dbReference type="ARBA" id="ARBA00023125"/>
    </source>
</evidence>
<keyword evidence="1" id="KW-0805">Transcription regulation</keyword>
<dbReference type="RefSeq" id="WP_155617783.1">
    <property type="nucleotide sequence ID" value="NZ_WOAA01000004.1"/>
</dbReference>
<dbReference type="EMBL" id="WOAA01000004">
    <property type="protein sequence ID" value="MUG65815.1"/>
    <property type="molecule type" value="Genomic_DNA"/>
</dbReference>
<dbReference type="InterPro" id="IPR001867">
    <property type="entry name" value="OmpR/PhoB-type_DNA-bd"/>
</dbReference>
<reference evidence="6 7" key="1">
    <citation type="submission" date="2019-11" db="EMBL/GenBank/DDBJ databases">
        <title>Draft genome sequences of five Paenibacillus species of dairy origin.</title>
        <authorList>
            <person name="Olajide A.M."/>
            <person name="Chen S."/>
            <person name="Lapointe G."/>
        </authorList>
    </citation>
    <scope>NUCLEOTIDE SEQUENCE [LARGE SCALE GENOMIC DNA]</scope>
    <source>
        <strain evidence="6 7">3CS1</strain>
    </source>
</reference>
<sequence>MHTIHFHLHTYSISCAEHRIELIRKEFELLRYLYEHLQRPRSREQMLDAVWSMETPTDRTVDDHVYRLRKKLQPITHLYTLDTIRGFGYQLSSTQTQARTVITDPHFVDSSEQLLRTYHLYGNSQALDLMLSEHALGIQPPAGIQLSYAFMKGEFQRIITDQTFHFSDKLLFFLYMLLYDESYQEVQHYYEAAMMQNKFSARSMHEAQTLFPLYFYLRTRQFEEARQVMERAEDIITNEEHGFYPFFCNCKLIYGMCTGDPLIAKQQIETLEYFFQRKPYIREKGVYTVLSGIHALLEGERPRGYEKVQEGLALLNQAQIVSHYILSLDILRLFFELGLKEKKLQRSVLEKWRTIIEPYDNPHFKTSIIRQLQSSL</sequence>
<keyword evidence="7" id="KW-1185">Reference proteome</keyword>
<dbReference type="Proteomes" id="UP000435177">
    <property type="component" value="Unassembled WGS sequence"/>
</dbReference>
<comment type="caution">
    <text evidence="6">The sequence shown here is derived from an EMBL/GenBank/DDBJ whole genome shotgun (WGS) entry which is preliminary data.</text>
</comment>
<dbReference type="Pfam" id="PF00486">
    <property type="entry name" value="Trans_reg_C"/>
    <property type="match status" value="1"/>
</dbReference>
<name>A0ABW9SXS4_9BACL</name>